<evidence type="ECO:0000256" key="2">
    <source>
        <dbReference type="SAM" id="Phobius"/>
    </source>
</evidence>
<evidence type="ECO:0000256" key="1">
    <source>
        <dbReference type="SAM" id="MobiDB-lite"/>
    </source>
</evidence>
<keyword evidence="2" id="KW-0472">Membrane</keyword>
<evidence type="ECO:0000313" key="3">
    <source>
        <dbReference type="EMBL" id="PYE88954.1"/>
    </source>
</evidence>
<accession>A0A318TIR2</accession>
<gene>
    <name evidence="3" type="ORF">C7477_10553</name>
</gene>
<keyword evidence="2" id="KW-1133">Transmembrane helix</keyword>
<name>A0A318TIR2_9HYPH</name>
<protein>
    <submittedName>
        <fullName evidence="3">Uncharacterized protein</fullName>
    </submittedName>
</protein>
<dbReference type="Proteomes" id="UP000247454">
    <property type="component" value="Unassembled WGS sequence"/>
</dbReference>
<sequence>MVDPLDPNLQPGRTPPIDDPLVDRPRPMDSGAPGGGIASSTYLWAAVLLVIILGALYYVYSSGDMASAPPPPQPATPTAPAPG</sequence>
<feature type="transmembrane region" description="Helical" evidence="2">
    <location>
        <begin position="42"/>
        <end position="60"/>
    </location>
</feature>
<keyword evidence="2" id="KW-0812">Transmembrane</keyword>
<proteinExistence type="predicted"/>
<organism evidence="3 4">
    <name type="scientific">Phyllobacterium leguminum</name>
    <dbReference type="NCBI Taxonomy" id="314237"/>
    <lineage>
        <taxon>Bacteria</taxon>
        <taxon>Pseudomonadati</taxon>
        <taxon>Pseudomonadota</taxon>
        <taxon>Alphaproteobacteria</taxon>
        <taxon>Hyphomicrobiales</taxon>
        <taxon>Phyllobacteriaceae</taxon>
        <taxon>Phyllobacterium</taxon>
    </lineage>
</organism>
<evidence type="ECO:0000313" key="4">
    <source>
        <dbReference type="Proteomes" id="UP000247454"/>
    </source>
</evidence>
<comment type="caution">
    <text evidence="3">The sequence shown here is derived from an EMBL/GenBank/DDBJ whole genome shotgun (WGS) entry which is preliminary data.</text>
</comment>
<reference evidence="3 4" key="1">
    <citation type="submission" date="2018-06" db="EMBL/GenBank/DDBJ databases">
        <title>Genomic Encyclopedia of Type Strains, Phase III (KMG-III): the genomes of soil and plant-associated and newly described type strains.</title>
        <authorList>
            <person name="Whitman W."/>
        </authorList>
    </citation>
    <scope>NUCLEOTIDE SEQUENCE [LARGE SCALE GENOMIC DNA]</scope>
    <source>
        <strain evidence="3 4">ORS 1419</strain>
    </source>
</reference>
<dbReference type="AlphaFoldDB" id="A0A318TIR2"/>
<keyword evidence="4" id="KW-1185">Reference proteome</keyword>
<feature type="region of interest" description="Disordered" evidence="1">
    <location>
        <begin position="1"/>
        <end position="34"/>
    </location>
</feature>
<dbReference type="EMBL" id="QJTF01000005">
    <property type="protein sequence ID" value="PYE88954.1"/>
    <property type="molecule type" value="Genomic_DNA"/>
</dbReference>